<accession>A0A3M7QFL6</accession>
<keyword evidence="5" id="KW-0408">Iron</keyword>
<dbReference type="GO" id="GO:0016491">
    <property type="term" value="F:oxidoreductase activity"/>
    <property type="evidence" value="ECO:0007669"/>
    <property type="project" value="UniProtKB-KW"/>
</dbReference>
<evidence type="ECO:0000259" key="8">
    <source>
        <dbReference type="PROSITE" id="PS51184"/>
    </source>
</evidence>
<feature type="domain" description="JmjC" evidence="8">
    <location>
        <begin position="180"/>
        <end position="349"/>
    </location>
</feature>
<dbReference type="OrthoDB" id="415358at2759"/>
<organism evidence="9 10">
    <name type="scientific">Brachionus plicatilis</name>
    <name type="common">Marine rotifer</name>
    <name type="synonym">Brachionus muelleri</name>
    <dbReference type="NCBI Taxonomy" id="10195"/>
    <lineage>
        <taxon>Eukaryota</taxon>
        <taxon>Metazoa</taxon>
        <taxon>Spiralia</taxon>
        <taxon>Gnathifera</taxon>
        <taxon>Rotifera</taxon>
        <taxon>Eurotatoria</taxon>
        <taxon>Monogononta</taxon>
        <taxon>Pseudotrocha</taxon>
        <taxon>Ploima</taxon>
        <taxon>Brachionidae</taxon>
        <taxon>Brachionus</taxon>
    </lineage>
</organism>
<evidence type="ECO:0000256" key="4">
    <source>
        <dbReference type="ARBA" id="ARBA00023002"/>
    </source>
</evidence>
<dbReference type="PANTHER" id="PTHR12461">
    <property type="entry name" value="HYPOXIA-INDUCIBLE FACTOR 1 ALPHA INHIBITOR-RELATED"/>
    <property type="match status" value="1"/>
</dbReference>
<evidence type="ECO:0000256" key="2">
    <source>
        <dbReference type="ARBA" id="ARBA00004123"/>
    </source>
</evidence>
<dbReference type="GO" id="GO:0005634">
    <property type="term" value="C:nucleus"/>
    <property type="evidence" value="ECO:0007669"/>
    <property type="project" value="UniProtKB-SubCell"/>
</dbReference>
<feature type="signal peptide" evidence="7">
    <location>
        <begin position="1"/>
        <end position="16"/>
    </location>
</feature>
<gene>
    <name evidence="9" type="ORF">BpHYR1_045469</name>
</gene>
<dbReference type="InterPro" id="IPR003347">
    <property type="entry name" value="JmjC_dom"/>
</dbReference>
<dbReference type="AlphaFoldDB" id="A0A3M7QFL6"/>
<evidence type="ECO:0000313" key="9">
    <source>
        <dbReference type="EMBL" id="RNA10012.1"/>
    </source>
</evidence>
<dbReference type="STRING" id="10195.A0A3M7QFL6"/>
<dbReference type="Pfam" id="PF13621">
    <property type="entry name" value="Cupin_8"/>
    <property type="match status" value="1"/>
</dbReference>
<feature type="chain" id="PRO_5018151976" evidence="7">
    <location>
        <begin position="17"/>
        <end position="493"/>
    </location>
</feature>
<dbReference type="Gene3D" id="2.60.120.650">
    <property type="entry name" value="Cupin"/>
    <property type="match status" value="1"/>
</dbReference>
<evidence type="ECO:0000256" key="3">
    <source>
        <dbReference type="ARBA" id="ARBA00022723"/>
    </source>
</evidence>
<protein>
    <submittedName>
        <fullName evidence="9">Domain-containing 5</fullName>
    </submittedName>
</protein>
<comment type="caution">
    <text evidence="9">The sequence shown here is derived from an EMBL/GenBank/DDBJ whole genome shotgun (WGS) entry which is preliminary data.</text>
</comment>
<keyword evidence="3" id="KW-0479">Metal-binding</keyword>
<evidence type="ECO:0000256" key="5">
    <source>
        <dbReference type="ARBA" id="ARBA00023004"/>
    </source>
</evidence>
<comment type="subcellular location">
    <subcellularLocation>
        <location evidence="2">Nucleus</location>
    </subcellularLocation>
</comment>
<dbReference type="Proteomes" id="UP000276133">
    <property type="component" value="Unassembled WGS sequence"/>
</dbReference>
<dbReference type="PROSITE" id="PS51184">
    <property type="entry name" value="JMJC"/>
    <property type="match status" value="1"/>
</dbReference>
<dbReference type="GO" id="GO:0046872">
    <property type="term" value="F:metal ion binding"/>
    <property type="evidence" value="ECO:0007669"/>
    <property type="project" value="UniProtKB-KW"/>
</dbReference>
<keyword evidence="6" id="KW-0539">Nucleus</keyword>
<dbReference type="EMBL" id="REGN01006320">
    <property type="protein sequence ID" value="RNA10012.1"/>
    <property type="molecule type" value="Genomic_DNA"/>
</dbReference>
<name>A0A3M7QFL6_BRAPC</name>
<proteinExistence type="predicted"/>
<keyword evidence="7" id="KW-0732">Signal</keyword>
<evidence type="ECO:0000256" key="7">
    <source>
        <dbReference type="SAM" id="SignalP"/>
    </source>
</evidence>
<comment type="cofactor">
    <cofactor evidence="1">
        <name>Fe(2+)</name>
        <dbReference type="ChEBI" id="CHEBI:29033"/>
    </cofactor>
</comment>
<evidence type="ECO:0000256" key="1">
    <source>
        <dbReference type="ARBA" id="ARBA00001954"/>
    </source>
</evidence>
<sequence length="493" mass="57931">MFKLFMCIFIFHYSSQSGFQKDLNVNIPFPPILNIRDGIPTGHLRPLGWQSRAEAPVAEEPVVIEPETFWNKYIEKSRPVVLRGLVLGSEASEQWTDSYLDKKYGHLDIKLAERKQNFKSYKEKTQFKLSNFLKGYRIEDWYLNGIMPEEMQREAPISRMLNCGPFTTFCSLKDKNYEIIIEKLVKNFNKTWNMDIPKIAQLVEPYLWLSAGETSSLIHSHPEHNLHCVLDGRKDFILIPSEQFSSQKNPSKHDKKKASWRKELDLFESYNGSNEWYSKIDVDKINAYKYKILNSMKWYYSSIRSGDCIYTPANYLHQVRSHGRSLSSSIYFKTFKLPSKLEEIFGEIKSHLFNSCSKNAPLFESMASVQSHFLWTYTHSERHLKQKDFNENDAKYYLHYLVKNHSLLYENFENFYEEITGELKNRLSELKPLIRQALSLTARDIWNELADENILSLDQIYDLSDSKLEKLTKILGLAANFHDLDYFLVNDEL</sequence>
<evidence type="ECO:0000313" key="10">
    <source>
        <dbReference type="Proteomes" id="UP000276133"/>
    </source>
</evidence>
<dbReference type="InterPro" id="IPR041667">
    <property type="entry name" value="Cupin_8"/>
</dbReference>
<reference evidence="9 10" key="1">
    <citation type="journal article" date="2018" name="Sci. Rep.">
        <title>Genomic signatures of local adaptation to the degree of environmental predictability in rotifers.</title>
        <authorList>
            <person name="Franch-Gras L."/>
            <person name="Hahn C."/>
            <person name="Garcia-Roger E.M."/>
            <person name="Carmona M.J."/>
            <person name="Serra M."/>
            <person name="Gomez A."/>
        </authorList>
    </citation>
    <scope>NUCLEOTIDE SEQUENCE [LARGE SCALE GENOMIC DNA]</scope>
    <source>
        <strain evidence="9">HYR1</strain>
    </source>
</reference>
<dbReference type="SUPFAM" id="SSF51197">
    <property type="entry name" value="Clavaminate synthase-like"/>
    <property type="match status" value="1"/>
</dbReference>
<keyword evidence="10" id="KW-1185">Reference proteome</keyword>
<evidence type="ECO:0000256" key="6">
    <source>
        <dbReference type="ARBA" id="ARBA00023242"/>
    </source>
</evidence>
<keyword evidence="4" id="KW-0560">Oxidoreductase</keyword>
<dbReference type="PANTHER" id="PTHR12461:SF106">
    <property type="entry name" value="BIFUNCTIONAL PEPTIDASE AND ARGINYL-HYDROXYLASE JMJD5"/>
    <property type="match status" value="1"/>
</dbReference>